<dbReference type="Pfam" id="PF08393">
    <property type="entry name" value="DHC_N2"/>
    <property type="match status" value="1"/>
</dbReference>
<dbReference type="Proteomes" id="UP001162156">
    <property type="component" value="Unassembled WGS sequence"/>
</dbReference>
<name>A0AAV8ZMW5_9CUCU</name>
<dbReference type="Gene3D" id="3.20.180.20">
    <property type="entry name" value="Dynein heavy chain, N-terminal domain 2"/>
    <property type="match status" value="1"/>
</dbReference>
<dbReference type="InterPro" id="IPR042222">
    <property type="entry name" value="Dynein_2_N"/>
</dbReference>
<dbReference type="AlphaFoldDB" id="A0AAV8ZMW5"/>
<proteinExistence type="predicted"/>
<dbReference type="InterPro" id="IPR026983">
    <property type="entry name" value="DHC"/>
</dbReference>
<dbReference type="GO" id="GO:0007018">
    <property type="term" value="P:microtubule-based movement"/>
    <property type="evidence" value="ECO:0007669"/>
    <property type="project" value="InterPro"/>
</dbReference>
<feature type="domain" description="Dynein heavy chain linker" evidence="1">
    <location>
        <begin position="7"/>
        <end position="161"/>
    </location>
</feature>
<dbReference type="Gene3D" id="1.20.140.100">
    <property type="entry name" value="Dynein heavy chain, N-terminal domain 2"/>
    <property type="match status" value="1"/>
</dbReference>
<comment type="caution">
    <text evidence="2">The sequence shown here is derived from an EMBL/GenBank/DDBJ whole genome shotgun (WGS) entry which is preliminary data.</text>
</comment>
<evidence type="ECO:0000259" key="1">
    <source>
        <dbReference type="Pfam" id="PF08393"/>
    </source>
</evidence>
<dbReference type="GO" id="GO:0030286">
    <property type="term" value="C:dynein complex"/>
    <property type="evidence" value="ECO:0007669"/>
    <property type="project" value="InterPro"/>
</dbReference>
<dbReference type="EMBL" id="JANEYF010001191">
    <property type="protein sequence ID" value="KAJ8965681.1"/>
    <property type="molecule type" value="Genomic_DNA"/>
</dbReference>
<dbReference type="InterPro" id="IPR042228">
    <property type="entry name" value="Dynein_linker_3"/>
</dbReference>
<dbReference type="Gene3D" id="1.20.58.1120">
    <property type="match status" value="1"/>
</dbReference>
<dbReference type="PANTHER" id="PTHR45703">
    <property type="entry name" value="DYNEIN HEAVY CHAIN"/>
    <property type="match status" value="1"/>
</dbReference>
<evidence type="ECO:0000313" key="3">
    <source>
        <dbReference type="Proteomes" id="UP001162156"/>
    </source>
</evidence>
<dbReference type="GO" id="GO:0045505">
    <property type="term" value="F:dynein intermediate chain binding"/>
    <property type="evidence" value="ECO:0007669"/>
    <property type="project" value="InterPro"/>
</dbReference>
<dbReference type="PANTHER" id="PTHR45703:SF36">
    <property type="entry name" value="DYNEIN HEAVY CHAIN, CYTOPLASMIC"/>
    <property type="match status" value="1"/>
</dbReference>
<protein>
    <recommendedName>
        <fullName evidence="1">Dynein heavy chain linker domain-containing protein</fullName>
    </recommendedName>
</protein>
<keyword evidence="3" id="KW-1185">Reference proteome</keyword>
<gene>
    <name evidence="2" type="ORF">NQ314_003963</name>
</gene>
<dbReference type="GO" id="GO:0051959">
    <property type="term" value="F:dynein light intermediate chain binding"/>
    <property type="evidence" value="ECO:0007669"/>
    <property type="project" value="InterPro"/>
</dbReference>
<accession>A0AAV8ZMW5</accession>
<organism evidence="2 3">
    <name type="scientific">Rhamnusium bicolor</name>
    <dbReference type="NCBI Taxonomy" id="1586634"/>
    <lineage>
        <taxon>Eukaryota</taxon>
        <taxon>Metazoa</taxon>
        <taxon>Ecdysozoa</taxon>
        <taxon>Arthropoda</taxon>
        <taxon>Hexapoda</taxon>
        <taxon>Insecta</taxon>
        <taxon>Pterygota</taxon>
        <taxon>Neoptera</taxon>
        <taxon>Endopterygota</taxon>
        <taxon>Coleoptera</taxon>
        <taxon>Polyphaga</taxon>
        <taxon>Cucujiformia</taxon>
        <taxon>Chrysomeloidea</taxon>
        <taxon>Cerambycidae</taxon>
        <taxon>Lepturinae</taxon>
        <taxon>Rhagiini</taxon>
        <taxon>Rhamnusium</taxon>
    </lineage>
</organism>
<dbReference type="InterPro" id="IPR013602">
    <property type="entry name" value="Dynein_heavy_linker"/>
</dbReference>
<evidence type="ECO:0000313" key="2">
    <source>
        <dbReference type="EMBL" id="KAJ8965681.1"/>
    </source>
</evidence>
<dbReference type="FunFam" id="3.20.180.20:FF:000004">
    <property type="entry name" value="Dynein axonemal heavy chain 6"/>
    <property type="match status" value="1"/>
</dbReference>
<reference evidence="2" key="1">
    <citation type="journal article" date="2023" name="Insect Mol. Biol.">
        <title>Genome sequencing provides insights into the evolution of gene families encoding plant cell wall-degrading enzymes in longhorned beetles.</title>
        <authorList>
            <person name="Shin N.R."/>
            <person name="Okamura Y."/>
            <person name="Kirsch R."/>
            <person name="Pauchet Y."/>
        </authorList>
    </citation>
    <scope>NUCLEOTIDE SEQUENCE</scope>
    <source>
        <strain evidence="2">RBIC_L_NR</strain>
    </source>
</reference>
<sequence length="224" mass="25348">MAGGDQMPLAMEAATFPGLLEQFQRNNALLEQIMKCLESYLETKRVAFPRFYFLSNDELLDILAQTRNPHAVQPHLRKCFDAIAKLEFGVKPPDEIEAEPSELSKKQSAVMVLTTDIMGMISPEGEKVSLGKGLKARGNVEDWLGKVEEAMFFSLRRLMKASVGHYLSHSRKEWVICHANQIILIVSQIMWARGVHEILDSGTTIQKKLEQYQLKCIKVYIPVA</sequence>